<dbReference type="GO" id="GO:0009073">
    <property type="term" value="P:aromatic amino acid family biosynthetic process"/>
    <property type="evidence" value="ECO:0007669"/>
    <property type="project" value="UniProtKB-KW"/>
</dbReference>
<dbReference type="Gene3D" id="3.40.50.1970">
    <property type="match status" value="1"/>
</dbReference>
<keyword evidence="2" id="KW-0520">NAD</keyword>
<evidence type="ECO:0000256" key="4">
    <source>
        <dbReference type="ARBA" id="ARBA00023239"/>
    </source>
</evidence>
<dbReference type="PANTHER" id="PTHR43622">
    <property type="entry name" value="3-DEHYDROQUINATE SYNTHASE"/>
    <property type="match status" value="1"/>
</dbReference>
<keyword evidence="1" id="KW-0028">Amino-acid biosynthesis</keyword>
<protein>
    <recommendedName>
        <fullName evidence="5">3-dehydroquinate synthase N-terminal domain-containing protein</fullName>
    </recommendedName>
</protein>
<sequence>MVGDMCGFAAATFSRGINFFQVNSSVGGKTGINHPLGKNLIRAFYHPQCTKDTLNLSDRDLASGIAEVVKY</sequence>
<dbReference type="OrthoDB" id="197068at2759"/>
<evidence type="ECO:0000313" key="7">
    <source>
        <dbReference type="Proteomes" id="UP000324897"/>
    </source>
</evidence>
<dbReference type="AlphaFoldDB" id="A0A5J9TPC8"/>
<feature type="non-terminal residue" evidence="6">
    <location>
        <position position="71"/>
    </location>
</feature>
<feature type="non-terminal residue" evidence="6">
    <location>
        <position position="1"/>
    </location>
</feature>
<proteinExistence type="predicted"/>
<dbReference type="SUPFAM" id="SSF56796">
    <property type="entry name" value="Dehydroquinate synthase-like"/>
    <property type="match status" value="1"/>
</dbReference>
<dbReference type="Proteomes" id="UP000324897">
    <property type="component" value="Unassembled WGS sequence"/>
</dbReference>
<dbReference type="EMBL" id="RWGY01000035">
    <property type="protein sequence ID" value="TVU13273.1"/>
    <property type="molecule type" value="Genomic_DNA"/>
</dbReference>
<dbReference type="Pfam" id="PF01761">
    <property type="entry name" value="DHQ_synthase"/>
    <property type="match status" value="1"/>
</dbReference>
<keyword evidence="3" id="KW-0057">Aromatic amino acid biosynthesis</keyword>
<evidence type="ECO:0000256" key="3">
    <source>
        <dbReference type="ARBA" id="ARBA00023141"/>
    </source>
</evidence>
<keyword evidence="4" id="KW-0456">Lyase</keyword>
<dbReference type="Gramene" id="TVU13273">
    <property type="protein sequence ID" value="TVU13273"/>
    <property type="gene ID" value="EJB05_40810"/>
</dbReference>
<comment type="caution">
    <text evidence="6">The sequence shown here is derived from an EMBL/GenBank/DDBJ whole genome shotgun (WGS) entry which is preliminary data.</text>
</comment>
<feature type="domain" description="3-dehydroquinate synthase N-terminal" evidence="5">
    <location>
        <begin position="1"/>
        <end position="50"/>
    </location>
</feature>
<evidence type="ECO:0000259" key="5">
    <source>
        <dbReference type="Pfam" id="PF01761"/>
    </source>
</evidence>
<accession>A0A5J9TPC8</accession>
<dbReference type="GO" id="GO:0008652">
    <property type="term" value="P:amino acid biosynthetic process"/>
    <property type="evidence" value="ECO:0007669"/>
    <property type="project" value="UniProtKB-KW"/>
</dbReference>
<dbReference type="GO" id="GO:0003856">
    <property type="term" value="F:3-dehydroquinate synthase activity"/>
    <property type="evidence" value="ECO:0007669"/>
    <property type="project" value="TreeGrafter"/>
</dbReference>
<evidence type="ECO:0000256" key="1">
    <source>
        <dbReference type="ARBA" id="ARBA00022605"/>
    </source>
</evidence>
<gene>
    <name evidence="6" type="ORF">EJB05_40810</name>
</gene>
<reference evidence="6 7" key="1">
    <citation type="journal article" date="2019" name="Sci. Rep.">
        <title>A high-quality genome of Eragrostis curvula grass provides insights into Poaceae evolution and supports new strategies to enhance forage quality.</title>
        <authorList>
            <person name="Carballo J."/>
            <person name="Santos B.A.C.M."/>
            <person name="Zappacosta D."/>
            <person name="Garbus I."/>
            <person name="Selva J.P."/>
            <person name="Gallo C.A."/>
            <person name="Diaz A."/>
            <person name="Albertini E."/>
            <person name="Caccamo M."/>
            <person name="Echenique V."/>
        </authorList>
    </citation>
    <scope>NUCLEOTIDE SEQUENCE [LARGE SCALE GENOMIC DNA]</scope>
    <source>
        <strain evidence="7">cv. Victoria</strain>
        <tissue evidence="6">Leaf</tissue>
    </source>
</reference>
<dbReference type="InterPro" id="IPR050071">
    <property type="entry name" value="Dehydroquinate_synthase"/>
</dbReference>
<evidence type="ECO:0000313" key="6">
    <source>
        <dbReference type="EMBL" id="TVU13273.1"/>
    </source>
</evidence>
<keyword evidence="7" id="KW-1185">Reference proteome</keyword>
<organism evidence="6 7">
    <name type="scientific">Eragrostis curvula</name>
    <name type="common">weeping love grass</name>
    <dbReference type="NCBI Taxonomy" id="38414"/>
    <lineage>
        <taxon>Eukaryota</taxon>
        <taxon>Viridiplantae</taxon>
        <taxon>Streptophyta</taxon>
        <taxon>Embryophyta</taxon>
        <taxon>Tracheophyta</taxon>
        <taxon>Spermatophyta</taxon>
        <taxon>Magnoliopsida</taxon>
        <taxon>Liliopsida</taxon>
        <taxon>Poales</taxon>
        <taxon>Poaceae</taxon>
        <taxon>PACMAD clade</taxon>
        <taxon>Chloridoideae</taxon>
        <taxon>Eragrostideae</taxon>
        <taxon>Eragrostidinae</taxon>
        <taxon>Eragrostis</taxon>
    </lineage>
</organism>
<evidence type="ECO:0000256" key="2">
    <source>
        <dbReference type="ARBA" id="ARBA00023027"/>
    </source>
</evidence>
<name>A0A5J9TPC8_9POAL</name>
<dbReference type="InterPro" id="IPR030960">
    <property type="entry name" value="DHQS/DOIS_N"/>
</dbReference>
<dbReference type="PANTHER" id="PTHR43622:SF7">
    <property type="entry name" value="3-DEHYDROQUINATE SYNTHASE, CHLOROPLASTIC"/>
    <property type="match status" value="1"/>
</dbReference>